<keyword evidence="3" id="KW-1185">Reference proteome</keyword>
<organism evidence="2 3">
    <name type="scientific">Frankliniella fusca</name>
    <dbReference type="NCBI Taxonomy" id="407009"/>
    <lineage>
        <taxon>Eukaryota</taxon>
        <taxon>Metazoa</taxon>
        <taxon>Ecdysozoa</taxon>
        <taxon>Arthropoda</taxon>
        <taxon>Hexapoda</taxon>
        <taxon>Insecta</taxon>
        <taxon>Pterygota</taxon>
        <taxon>Neoptera</taxon>
        <taxon>Paraneoptera</taxon>
        <taxon>Thysanoptera</taxon>
        <taxon>Terebrantia</taxon>
        <taxon>Thripoidea</taxon>
        <taxon>Thripidae</taxon>
        <taxon>Frankliniella</taxon>
    </lineage>
</organism>
<name>A0AAE1L9T0_9NEOP</name>
<evidence type="ECO:0000313" key="2">
    <source>
        <dbReference type="EMBL" id="KAK3911718.1"/>
    </source>
</evidence>
<protein>
    <submittedName>
        <fullName evidence="2">Adenylate dimethylallyltransferase</fullName>
    </submittedName>
</protein>
<feature type="region of interest" description="Disordered" evidence="1">
    <location>
        <begin position="64"/>
        <end position="96"/>
    </location>
</feature>
<gene>
    <name evidence="2" type="ORF">KUF71_021379</name>
</gene>
<proteinExistence type="predicted"/>
<evidence type="ECO:0000313" key="3">
    <source>
        <dbReference type="Proteomes" id="UP001219518"/>
    </source>
</evidence>
<dbReference type="AlphaFoldDB" id="A0AAE1L9T0"/>
<accession>A0AAE1L9T0</accession>
<sequence>MISSVRVRCCMEGAAGSRPPRAVVTMRLPSEIQGTREERVAQFKNDAELMGVATKLVSEVIEKAKGEAMKRRKVSDSRSSREDKRSAEGEARGIQL</sequence>
<comment type="caution">
    <text evidence="2">The sequence shown here is derived from an EMBL/GenBank/DDBJ whole genome shotgun (WGS) entry which is preliminary data.</text>
</comment>
<dbReference type="EMBL" id="JAHWGI010000284">
    <property type="protein sequence ID" value="KAK3911718.1"/>
    <property type="molecule type" value="Genomic_DNA"/>
</dbReference>
<evidence type="ECO:0000256" key="1">
    <source>
        <dbReference type="SAM" id="MobiDB-lite"/>
    </source>
</evidence>
<dbReference type="Proteomes" id="UP001219518">
    <property type="component" value="Unassembled WGS sequence"/>
</dbReference>
<reference evidence="2" key="1">
    <citation type="submission" date="2021-07" db="EMBL/GenBank/DDBJ databases">
        <authorList>
            <person name="Catto M.A."/>
            <person name="Jacobson A."/>
            <person name="Kennedy G."/>
            <person name="Labadie P."/>
            <person name="Hunt B.G."/>
            <person name="Srinivasan R."/>
        </authorList>
    </citation>
    <scope>NUCLEOTIDE SEQUENCE</scope>
    <source>
        <strain evidence="2">PL_HMW_Pooled</strain>
        <tissue evidence="2">Head</tissue>
    </source>
</reference>
<reference evidence="2" key="2">
    <citation type="journal article" date="2023" name="BMC Genomics">
        <title>Pest status, molecular evolution, and epigenetic factors derived from the genome assembly of Frankliniella fusca, a thysanopteran phytovirus vector.</title>
        <authorList>
            <person name="Catto M.A."/>
            <person name="Labadie P.E."/>
            <person name="Jacobson A.L."/>
            <person name="Kennedy G.G."/>
            <person name="Srinivasan R."/>
            <person name="Hunt B.G."/>
        </authorList>
    </citation>
    <scope>NUCLEOTIDE SEQUENCE</scope>
    <source>
        <strain evidence="2">PL_HMW_Pooled</strain>
    </source>
</reference>